<proteinExistence type="predicted"/>
<name>A0AAV6JXH4_9ERIC</name>
<evidence type="ECO:0000313" key="1">
    <source>
        <dbReference type="EMBL" id="KAG5544855.1"/>
    </source>
</evidence>
<organism evidence="1 2">
    <name type="scientific">Rhododendron griersonianum</name>
    <dbReference type="NCBI Taxonomy" id="479676"/>
    <lineage>
        <taxon>Eukaryota</taxon>
        <taxon>Viridiplantae</taxon>
        <taxon>Streptophyta</taxon>
        <taxon>Embryophyta</taxon>
        <taxon>Tracheophyta</taxon>
        <taxon>Spermatophyta</taxon>
        <taxon>Magnoliopsida</taxon>
        <taxon>eudicotyledons</taxon>
        <taxon>Gunneridae</taxon>
        <taxon>Pentapetalae</taxon>
        <taxon>asterids</taxon>
        <taxon>Ericales</taxon>
        <taxon>Ericaceae</taxon>
        <taxon>Ericoideae</taxon>
        <taxon>Rhodoreae</taxon>
        <taxon>Rhododendron</taxon>
    </lineage>
</organism>
<dbReference type="EMBL" id="JACTNZ010000006">
    <property type="protein sequence ID" value="KAG5544855.1"/>
    <property type="molecule type" value="Genomic_DNA"/>
</dbReference>
<dbReference type="Proteomes" id="UP000823749">
    <property type="component" value="Chromosome 6"/>
</dbReference>
<dbReference type="AlphaFoldDB" id="A0AAV6JXH4"/>
<comment type="caution">
    <text evidence="1">The sequence shown here is derived from an EMBL/GenBank/DDBJ whole genome shotgun (WGS) entry which is preliminary data.</text>
</comment>
<gene>
    <name evidence="1" type="ORF">RHGRI_017347</name>
</gene>
<reference evidence="1 2" key="1">
    <citation type="submission" date="2020-08" db="EMBL/GenBank/DDBJ databases">
        <title>Plant Genome Project.</title>
        <authorList>
            <person name="Zhang R.-G."/>
        </authorList>
    </citation>
    <scope>NUCLEOTIDE SEQUENCE [LARGE SCALE GENOMIC DNA]</scope>
    <source>
        <strain evidence="1">WSP0</strain>
        <tissue evidence="1">Leaf</tissue>
    </source>
</reference>
<evidence type="ECO:0000313" key="2">
    <source>
        <dbReference type="Proteomes" id="UP000823749"/>
    </source>
</evidence>
<protein>
    <submittedName>
        <fullName evidence="1">Uncharacterized protein</fullName>
    </submittedName>
</protein>
<sequence length="85" mass="10053">MGVRISHRRSLEMPTTNKPEYEAAVSRIKEENNRMLMRRSRYFILQLATEIAKVNQLELKENERNNALNNEKYLLPPSLFKYPAS</sequence>
<keyword evidence="2" id="KW-1185">Reference proteome</keyword>
<accession>A0AAV6JXH4</accession>